<feature type="chain" id="PRO_5036494588" description="Shavenoid isoform B-like N-terminal domain-containing protein" evidence="3">
    <location>
        <begin position="18"/>
        <end position="1434"/>
    </location>
</feature>
<evidence type="ECO:0000256" key="3">
    <source>
        <dbReference type="SAM" id="SignalP"/>
    </source>
</evidence>
<feature type="region of interest" description="Disordered" evidence="1">
    <location>
        <begin position="1371"/>
        <end position="1394"/>
    </location>
</feature>
<evidence type="ECO:0000256" key="2">
    <source>
        <dbReference type="SAM" id="Phobius"/>
    </source>
</evidence>
<dbReference type="Pfam" id="PF23328">
    <property type="entry name" value="Sha_B_N"/>
    <property type="match status" value="1"/>
</dbReference>
<feature type="domain" description="Shavenoid isoform B-like N-terminal" evidence="4">
    <location>
        <begin position="21"/>
        <end position="82"/>
    </location>
</feature>
<gene>
    <name evidence="5" type="primary">AVEN_223500_1</name>
    <name evidence="5" type="ORF">NPIL_204081</name>
</gene>
<evidence type="ECO:0000256" key="1">
    <source>
        <dbReference type="SAM" id="MobiDB-lite"/>
    </source>
</evidence>
<feature type="signal peptide" evidence="3">
    <location>
        <begin position="1"/>
        <end position="17"/>
    </location>
</feature>
<feature type="region of interest" description="Disordered" evidence="1">
    <location>
        <begin position="846"/>
        <end position="872"/>
    </location>
</feature>
<feature type="compositionally biased region" description="Low complexity" evidence="1">
    <location>
        <begin position="1381"/>
        <end position="1392"/>
    </location>
</feature>
<feature type="compositionally biased region" description="Basic residues" evidence="1">
    <location>
        <begin position="1227"/>
        <end position="1242"/>
    </location>
</feature>
<feature type="region of interest" description="Disordered" evidence="1">
    <location>
        <begin position="618"/>
        <end position="778"/>
    </location>
</feature>
<feature type="region of interest" description="Disordered" evidence="1">
    <location>
        <begin position="459"/>
        <end position="519"/>
    </location>
</feature>
<sequence length="1434" mass="159557">MCLIALILTCSVLFVSSETIGHVTRDYFGDIFTLENCDPQREPTCNKNGRRAAQIPGENCRCQCAPSHYTFKDDEKECVKDIGEKDCPGGVMYFVRPFAIEKIPLVFLPMTGQLVYPGAHLTVSGLNREKETSVFKKQLSCNVKACMLMTSNGFQSIRTNQQIFGVYYDVNKTFLQWLGDDEDRRRLQQQLVLIRLLCGSEASSGTFFEPCAALRIGWAPGLETEFVDQSTNKNNFIIIGLCLGILGLIYVLAVLIYLKVRKNRREAARQGLAPSHSSVEAADEETSQSSQLRNAYINNLVQEAEFTTKSSLKGSSSHATASEHDLNSLDSSTSYDSKPHTKSGCNEYSRGSPEDHNEISPHTTQPNQDFFIRIRGMIAAAKSRLNSFRYRPTLLVIPEDDYFYQDFKERDFDGSREGNRKSSFRKFSRKVNSSAERVTKKIESIHGSNLGAAMLEAKLAPPLPPPRNAKSKNSKSKKRAPSPPAGGGGEDKEYCRESPSPVSMKDLGGSLDRKKRKMSSLNAENYSQTTKFDLFRLDLYEKINRISKGAENTEIAILEMNTVNKNKDDLDLLGSEDRSKGSKEKESCCNTLEYPSGHQDAKISRRQLLFKLQETETMNYSDDEKPSIARDKVKMKRGKSKNDRRDDESNFPSSRPGSKTDDDMTSEANAACSSRPGTAMSNSSTHTMSNQSSTMKEKLTTEKDLVETETERDNLSEYSETSEASLSGDSLNSTAMPVVSSSSVITSSTAIKDIKNYEEDDDETDEITTQDDDSRLSTDLDAEIYSLDESEHPSLEEYLQLSSQVAKKLSERTVPAFSSDSPREKNLISQFMKEFKTTIGRLKAAEDSIKKGGPTTRTSSPGEDNWTLKKEDKKVKGVARKVSIFKRNPLKGRKNEEPLVNTEESDKNAFYFDNSQITSETDDAESSRSSTSSKMSGKRGQRYKTPEIIPASSKVLSHDVSARESTIISISCNERDIKESRGENTQRYAPVSKISIPRGKAVTPPLPPPKPQIDQLKLKSMSSLRKRCQSQPDENLCDSHVSEDDVTDDNEAHPDLLKKNSLLTSSKSCARFVRTSPPSIESDSISVANSDMTEDSLNTPVPQRDSEDENREDISEDENGPIDRCLAQLADSVIQPPDDCSLNRYLSQLGNVLATREDCQLDRCLSKLASNMNGNRATKGFNLSQHLPLCTWEHVCVDRGSDRSTPTSDRSSTTSRGSRSSQENLRKKTLTKSKHHHHHHHRSVECKHNNGDNLQISASLENGNHSTNGRVIPNGSAISEHVLIEKAVQKGLLKSKHRIASTSEEDECGRASSLGSTRELETPIPETTSDPGSVDLERPRKKRPLFRRSKKGLNGTCRQHIQSNKLVKKENNVLRKGEFQTRNSSTPRSSSSDVTVIQLEGDSNEHVTNVDSSNTFVTLINVDSSDCSNSAEEK</sequence>
<feature type="compositionally biased region" description="Polar residues" evidence="1">
    <location>
        <begin position="311"/>
        <end position="320"/>
    </location>
</feature>
<feature type="transmembrane region" description="Helical" evidence="2">
    <location>
        <begin position="236"/>
        <end position="258"/>
    </location>
</feature>
<evidence type="ECO:0000259" key="4">
    <source>
        <dbReference type="Pfam" id="PF23328"/>
    </source>
</evidence>
<feature type="compositionally biased region" description="Polar residues" evidence="1">
    <location>
        <begin position="716"/>
        <end position="735"/>
    </location>
</feature>
<feature type="region of interest" description="Disordered" evidence="1">
    <location>
        <begin position="311"/>
        <end position="367"/>
    </location>
</feature>
<dbReference type="InterPro" id="IPR057507">
    <property type="entry name" value="Sha_B-like_N"/>
</dbReference>
<keyword evidence="3" id="KW-0732">Signal</keyword>
<dbReference type="PANTHER" id="PTHR39387">
    <property type="entry name" value="SHAVENOID, ISOFORM B"/>
    <property type="match status" value="1"/>
</dbReference>
<feature type="compositionally biased region" description="Low complexity" evidence="1">
    <location>
        <begin position="738"/>
        <end position="749"/>
    </location>
</feature>
<feature type="compositionally biased region" description="Basic and acidic residues" evidence="1">
    <location>
        <begin position="622"/>
        <end position="632"/>
    </location>
</feature>
<evidence type="ECO:0000313" key="6">
    <source>
        <dbReference type="Proteomes" id="UP000887013"/>
    </source>
</evidence>
<dbReference type="Proteomes" id="UP000887013">
    <property type="component" value="Unassembled WGS sequence"/>
</dbReference>
<feature type="region of interest" description="Disordered" evidence="1">
    <location>
        <begin position="887"/>
        <end position="960"/>
    </location>
</feature>
<feature type="compositionally biased region" description="Low complexity" evidence="1">
    <location>
        <begin position="1203"/>
        <end position="1221"/>
    </location>
</feature>
<feature type="region of interest" description="Disordered" evidence="1">
    <location>
        <begin position="412"/>
        <end position="437"/>
    </location>
</feature>
<feature type="region of interest" description="Disordered" evidence="1">
    <location>
        <begin position="1074"/>
        <end position="1120"/>
    </location>
</feature>
<feature type="region of interest" description="Disordered" evidence="1">
    <location>
        <begin position="568"/>
        <end position="596"/>
    </location>
</feature>
<keyword evidence="6" id="KW-1185">Reference proteome</keyword>
<proteinExistence type="predicted"/>
<organism evidence="5 6">
    <name type="scientific">Nephila pilipes</name>
    <name type="common">Giant wood spider</name>
    <name type="synonym">Nephila maculata</name>
    <dbReference type="NCBI Taxonomy" id="299642"/>
    <lineage>
        <taxon>Eukaryota</taxon>
        <taxon>Metazoa</taxon>
        <taxon>Ecdysozoa</taxon>
        <taxon>Arthropoda</taxon>
        <taxon>Chelicerata</taxon>
        <taxon>Arachnida</taxon>
        <taxon>Araneae</taxon>
        <taxon>Araneomorphae</taxon>
        <taxon>Entelegynae</taxon>
        <taxon>Araneoidea</taxon>
        <taxon>Nephilidae</taxon>
        <taxon>Nephila</taxon>
    </lineage>
</organism>
<comment type="caution">
    <text evidence="5">The sequence shown here is derived from an EMBL/GenBank/DDBJ whole genome shotgun (WGS) entry which is preliminary data.</text>
</comment>
<feature type="compositionally biased region" description="Acidic residues" evidence="1">
    <location>
        <begin position="758"/>
        <end position="771"/>
    </location>
</feature>
<keyword evidence="2" id="KW-0472">Membrane</keyword>
<keyword evidence="2" id="KW-0812">Transmembrane</keyword>
<feature type="compositionally biased region" description="Polar residues" evidence="1">
    <location>
        <begin position="1076"/>
        <end position="1101"/>
    </location>
</feature>
<feature type="region of interest" description="Disordered" evidence="1">
    <location>
        <begin position="270"/>
        <end position="290"/>
    </location>
</feature>
<feature type="compositionally biased region" description="Polar residues" evidence="1">
    <location>
        <begin position="1251"/>
        <end position="1269"/>
    </location>
</feature>
<feature type="compositionally biased region" description="Basic and acidic residues" evidence="1">
    <location>
        <begin position="695"/>
        <end position="715"/>
    </location>
</feature>
<feature type="region of interest" description="Disordered" evidence="1">
    <location>
        <begin position="1298"/>
        <end position="1356"/>
    </location>
</feature>
<name>A0A8X6P6P8_NEPPI</name>
<feature type="region of interest" description="Disordered" evidence="1">
    <location>
        <begin position="975"/>
        <end position="1053"/>
    </location>
</feature>
<protein>
    <recommendedName>
        <fullName evidence="4">Shavenoid isoform B-like N-terminal domain-containing protein</fullName>
    </recommendedName>
</protein>
<keyword evidence="2" id="KW-1133">Transmembrane helix</keyword>
<reference evidence="5" key="1">
    <citation type="submission" date="2020-08" db="EMBL/GenBank/DDBJ databases">
        <title>Multicomponent nature underlies the extraordinary mechanical properties of spider dragline silk.</title>
        <authorList>
            <person name="Kono N."/>
            <person name="Nakamura H."/>
            <person name="Mori M."/>
            <person name="Yoshida Y."/>
            <person name="Ohtoshi R."/>
            <person name="Malay A.D."/>
            <person name="Moran D.A.P."/>
            <person name="Tomita M."/>
            <person name="Numata K."/>
            <person name="Arakawa K."/>
        </authorList>
    </citation>
    <scope>NUCLEOTIDE SEQUENCE</scope>
</reference>
<feature type="compositionally biased region" description="Polar residues" evidence="1">
    <location>
        <begin position="666"/>
        <end position="694"/>
    </location>
</feature>
<feature type="compositionally biased region" description="Acidic residues" evidence="1">
    <location>
        <begin position="1106"/>
        <end position="1120"/>
    </location>
</feature>
<feature type="compositionally biased region" description="Basic residues" evidence="1">
    <location>
        <begin position="469"/>
        <end position="480"/>
    </location>
</feature>
<feature type="compositionally biased region" description="Basic and acidic residues" evidence="1">
    <location>
        <begin position="568"/>
        <end position="587"/>
    </location>
</feature>
<feature type="region of interest" description="Disordered" evidence="1">
    <location>
        <begin position="1199"/>
        <end position="1273"/>
    </location>
</feature>
<feature type="compositionally biased region" description="Basic residues" evidence="1">
    <location>
        <begin position="1339"/>
        <end position="1351"/>
    </location>
</feature>
<dbReference type="GO" id="GO:0005938">
    <property type="term" value="C:cell cortex"/>
    <property type="evidence" value="ECO:0007669"/>
    <property type="project" value="TreeGrafter"/>
</dbReference>
<dbReference type="PANTHER" id="PTHR39387:SF1">
    <property type="entry name" value="SHAVENOID, ISOFORM B"/>
    <property type="match status" value="1"/>
</dbReference>
<dbReference type="EMBL" id="BMAW01112604">
    <property type="protein sequence ID" value="GFT53576.1"/>
    <property type="molecule type" value="Genomic_DNA"/>
</dbReference>
<evidence type="ECO:0000313" key="5">
    <source>
        <dbReference type="EMBL" id="GFT53576.1"/>
    </source>
</evidence>
<dbReference type="OrthoDB" id="6346242at2759"/>
<accession>A0A8X6P6P8</accession>
<feature type="compositionally biased region" description="Basic and acidic residues" evidence="1">
    <location>
        <begin position="975"/>
        <end position="984"/>
    </location>
</feature>